<sequence length="397" mass="44554">MAGKRRATSDLNHTNWNQEDEPEESGNFAKASEDILKNRVITIAKRRNPIGSLASLDEEKKSTFANFSGFSKPNTTPSTTQAFSFLSNVQNKSEELPKSNGLDGTRASSKLIEKNMVNNESENLGKPKEYYAKIKGLNESVSKWIKKHVDKNPFLNLTPIFRDYEKYLEEIETLNVQCDSNKMNETKSDTAKLFKAAEDDDINPLKTKQTDTITEKKMTSFQFGPSSSSTPTSTMFKFGKIESSPSTGFSFGNNLKPTVTSEAPQKGETNEKDEDEPPKVEFTPVVEDDQIYTIRCKVFVKKNDEFGDRGVGNLFLKPIPDSDKVQLIVRADTNLGNLSCNFILSKSIPIQRLGKKDVMLICLPTPEHKPPPVPVLFRVKSSEQADELLKILEKHKK</sequence>
<keyword evidence="2" id="KW-0813">Transport</keyword>
<dbReference type="EMBL" id="JAVRBK010000005">
    <property type="protein sequence ID" value="KAK5643459.1"/>
    <property type="molecule type" value="Genomic_DNA"/>
</dbReference>
<evidence type="ECO:0000256" key="3">
    <source>
        <dbReference type="ARBA" id="ARBA00022737"/>
    </source>
</evidence>
<dbReference type="Pfam" id="PF00638">
    <property type="entry name" value="Ran_BP1"/>
    <property type="match status" value="1"/>
</dbReference>
<dbReference type="PANTHER" id="PTHR23138:SF141">
    <property type="entry name" value="NUCLEAR PORE COMPLEX PROTEIN NUP50"/>
    <property type="match status" value="1"/>
</dbReference>
<evidence type="ECO:0000256" key="9">
    <source>
        <dbReference type="ARBA" id="ARBA00023242"/>
    </source>
</evidence>
<organism evidence="12 13">
    <name type="scientific">Pyrocoelia pectoralis</name>
    <dbReference type="NCBI Taxonomy" id="417401"/>
    <lineage>
        <taxon>Eukaryota</taxon>
        <taxon>Metazoa</taxon>
        <taxon>Ecdysozoa</taxon>
        <taxon>Arthropoda</taxon>
        <taxon>Hexapoda</taxon>
        <taxon>Insecta</taxon>
        <taxon>Pterygota</taxon>
        <taxon>Neoptera</taxon>
        <taxon>Endopterygota</taxon>
        <taxon>Coleoptera</taxon>
        <taxon>Polyphaga</taxon>
        <taxon>Elateriformia</taxon>
        <taxon>Elateroidea</taxon>
        <taxon>Lampyridae</taxon>
        <taxon>Lampyrinae</taxon>
        <taxon>Pyrocoelia</taxon>
    </lineage>
</organism>
<dbReference type="CDD" id="cd13170">
    <property type="entry name" value="RanBD_NUP50"/>
    <property type="match status" value="1"/>
</dbReference>
<dbReference type="PANTHER" id="PTHR23138">
    <property type="entry name" value="RAN BINDING PROTEIN"/>
    <property type="match status" value="1"/>
</dbReference>
<evidence type="ECO:0000256" key="6">
    <source>
        <dbReference type="ARBA" id="ARBA00022990"/>
    </source>
</evidence>
<name>A0AAN7VHM4_9COLE</name>
<keyword evidence="6" id="KW-0007">Acetylation</keyword>
<evidence type="ECO:0000256" key="1">
    <source>
        <dbReference type="ARBA" id="ARBA00004567"/>
    </source>
</evidence>
<dbReference type="InterPro" id="IPR045255">
    <property type="entry name" value="RanBP1-like"/>
</dbReference>
<proteinExistence type="predicted"/>
<feature type="region of interest" description="Disordered" evidence="10">
    <location>
        <begin position="251"/>
        <end position="279"/>
    </location>
</feature>
<feature type="domain" description="RanBD1" evidence="11">
    <location>
        <begin position="254"/>
        <end position="397"/>
    </location>
</feature>
<dbReference type="PROSITE" id="PS50196">
    <property type="entry name" value="RANBD1"/>
    <property type="match status" value="1"/>
</dbReference>
<keyword evidence="3" id="KW-0677">Repeat</keyword>
<dbReference type="InterPro" id="IPR015007">
    <property type="entry name" value="NUP2/50/61"/>
</dbReference>
<gene>
    <name evidence="12" type="ORF">RI129_007304</name>
</gene>
<dbReference type="Proteomes" id="UP001329430">
    <property type="component" value="Chromosome 5"/>
</dbReference>
<evidence type="ECO:0000256" key="8">
    <source>
        <dbReference type="ARBA" id="ARBA00023132"/>
    </source>
</evidence>
<dbReference type="GO" id="GO:0006606">
    <property type="term" value="P:protein import into nucleus"/>
    <property type="evidence" value="ECO:0007669"/>
    <property type="project" value="TreeGrafter"/>
</dbReference>
<keyword evidence="13" id="KW-1185">Reference proteome</keyword>
<keyword evidence="8" id="KW-0906">Nuclear pore complex</keyword>
<evidence type="ECO:0000256" key="2">
    <source>
        <dbReference type="ARBA" id="ARBA00022448"/>
    </source>
</evidence>
<keyword evidence="4" id="KW-0509">mRNA transport</keyword>
<dbReference type="GO" id="GO:0005643">
    <property type="term" value="C:nuclear pore"/>
    <property type="evidence" value="ECO:0007669"/>
    <property type="project" value="UniProtKB-SubCell"/>
</dbReference>
<dbReference type="SMART" id="SM00160">
    <property type="entry name" value="RanBD"/>
    <property type="match status" value="1"/>
</dbReference>
<feature type="compositionally biased region" description="Polar residues" evidence="10">
    <location>
        <begin position="251"/>
        <end position="263"/>
    </location>
</feature>
<keyword evidence="7" id="KW-0811">Translocation</keyword>
<evidence type="ECO:0000256" key="5">
    <source>
        <dbReference type="ARBA" id="ARBA00022927"/>
    </source>
</evidence>
<dbReference type="SUPFAM" id="SSF50729">
    <property type="entry name" value="PH domain-like"/>
    <property type="match status" value="1"/>
</dbReference>
<reference evidence="12 13" key="1">
    <citation type="journal article" date="2024" name="Insects">
        <title>An Improved Chromosome-Level Genome Assembly of the Firefly Pyrocoelia pectoralis.</title>
        <authorList>
            <person name="Fu X."/>
            <person name="Meyer-Rochow V.B."/>
            <person name="Ballantyne L."/>
            <person name="Zhu X."/>
        </authorList>
    </citation>
    <scope>NUCLEOTIDE SEQUENCE [LARGE SCALE GENOMIC DNA]</scope>
    <source>
        <strain evidence="12">XCY_ONT2</strain>
    </source>
</reference>
<feature type="region of interest" description="Disordered" evidence="10">
    <location>
        <begin position="1"/>
        <end position="30"/>
    </location>
</feature>
<evidence type="ECO:0000259" key="11">
    <source>
        <dbReference type="PROSITE" id="PS50196"/>
    </source>
</evidence>
<evidence type="ECO:0000313" key="13">
    <source>
        <dbReference type="Proteomes" id="UP001329430"/>
    </source>
</evidence>
<accession>A0AAN7VHM4</accession>
<keyword evidence="5" id="KW-0653">Protein transport</keyword>
<evidence type="ECO:0000256" key="7">
    <source>
        <dbReference type="ARBA" id="ARBA00023010"/>
    </source>
</evidence>
<keyword evidence="9" id="KW-0539">Nucleus</keyword>
<evidence type="ECO:0000313" key="12">
    <source>
        <dbReference type="EMBL" id="KAK5643459.1"/>
    </source>
</evidence>
<dbReference type="GO" id="GO:0051028">
    <property type="term" value="P:mRNA transport"/>
    <property type="evidence" value="ECO:0007669"/>
    <property type="project" value="UniProtKB-KW"/>
</dbReference>
<comment type="caution">
    <text evidence="12">The sequence shown here is derived from an EMBL/GenBank/DDBJ whole genome shotgun (WGS) entry which is preliminary data.</text>
</comment>
<dbReference type="Gene3D" id="2.30.29.30">
    <property type="entry name" value="Pleckstrin-homology domain (PH domain)/Phosphotyrosine-binding domain (PTB)"/>
    <property type="match status" value="1"/>
</dbReference>
<comment type="subcellular location">
    <subcellularLocation>
        <location evidence="1">Nucleus</location>
        <location evidence="1">Nuclear pore complex</location>
    </subcellularLocation>
</comment>
<dbReference type="InterPro" id="IPR000156">
    <property type="entry name" value="Ran_bind_dom"/>
</dbReference>
<protein>
    <recommendedName>
        <fullName evidence="11">RanBD1 domain-containing protein</fullName>
    </recommendedName>
</protein>
<evidence type="ECO:0000256" key="4">
    <source>
        <dbReference type="ARBA" id="ARBA00022816"/>
    </source>
</evidence>
<dbReference type="InterPro" id="IPR011993">
    <property type="entry name" value="PH-like_dom_sf"/>
</dbReference>
<dbReference type="AlphaFoldDB" id="A0AAN7VHM4"/>
<dbReference type="Pfam" id="PF08911">
    <property type="entry name" value="NUP50"/>
    <property type="match status" value="1"/>
</dbReference>
<evidence type="ECO:0000256" key="10">
    <source>
        <dbReference type="SAM" id="MobiDB-lite"/>
    </source>
</evidence>